<evidence type="ECO:0000313" key="2">
    <source>
        <dbReference type="EMBL" id="SHM94005.1"/>
    </source>
</evidence>
<sequence length="448" mass="49687">MIKKFLLLSLVASQLMISCSSDDSPETDPVVIDPVVPEQTLAEQIANIIKQPYSKLTPTEQKVKLEAEANEMLVQLDKTKKLSAIETIENLNRLLDVSPVDIFNGKNDNEVEDIINVAGVYGIYTWDNTGKVWVKTASTSELKFVFPAKETQTTNNATFSSKSVSSDIKVKIEDTYDWQSGVKTNDYVFLPTSADATLTIDNTAVASFTQTAKYSNGKEVPNEFAYKMTLSDGYTWEMSGVKATENTSKGALTYNGKTLLSFNSGSNASIDALMTNDELVQYRGKANGLVQLLDNFLIIADMDLAMAAADEIALEKTMVYSDYGTKNHYADENSNNLKYSQGTVASFNKNSKLILVSKKDGTKIADIVQHSEKADTYTYNIKWVTDATASNGGYWAYDDNSTVTVNYYNEVYYLKFGDNTEVEMGAYFSTGFSSFEAKFEEFIKAFEN</sequence>
<protein>
    <recommendedName>
        <fullName evidence="5">DUF4988 domain-containing protein</fullName>
    </recommendedName>
</protein>
<dbReference type="AlphaFoldDB" id="A0AB36P2Z6"/>
<organism evidence="1 4">
    <name type="scientific">Flavobacterium pectinovorum</name>
    <dbReference type="NCBI Taxonomy" id="29533"/>
    <lineage>
        <taxon>Bacteria</taxon>
        <taxon>Pseudomonadati</taxon>
        <taxon>Bacteroidota</taxon>
        <taxon>Flavobacteriia</taxon>
        <taxon>Flavobacteriales</taxon>
        <taxon>Flavobacteriaceae</taxon>
        <taxon>Flavobacterium</taxon>
    </lineage>
</organism>
<accession>A0AB36P2Z6</accession>
<dbReference type="PROSITE" id="PS51257">
    <property type="entry name" value="PROKAR_LIPOPROTEIN"/>
    <property type="match status" value="1"/>
</dbReference>
<dbReference type="EMBL" id="FRBX01000005">
    <property type="protein sequence ID" value="SHM94005.1"/>
    <property type="molecule type" value="Genomic_DNA"/>
</dbReference>
<evidence type="ECO:0000313" key="4">
    <source>
        <dbReference type="Proteomes" id="UP000198431"/>
    </source>
</evidence>
<reference evidence="1 4" key="1">
    <citation type="submission" date="2016-11" db="EMBL/GenBank/DDBJ databases">
        <title>Whole genomes of Flavobacteriaceae.</title>
        <authorList>
            <person name="Stine C."/>
            <person name="Li C."/>
            <person name="Tadesse D."/>
        </authorList>
    </citation>
    <scope>NUCLEOTIDE SEQUENCE [LARGE SCALE GENOMIC DNA]</scope>
    <source>
        <strain evidence="1 4">ATCC 19366</strain>
    </source>
</reference>
<evidence type="ECO:0008006" key="5">
    <source>
        <dbReference type="Google" id="ProtNLM"/>
    </source>
</evidence>
<reference evidence="2 3" key="2">
    <citation type="submission" date="2016-11" db="EMBL/GenBank/DDBJ databases">
        <authorList>
            <person name="Varghese N."/>
            <person name="Submissions S."/>
        </authorList>
    </citation>
    <scope>NUCLEOTIDE SEQUENCE [LARGE SCALE GENOMIC DNA]</scope>
    <source>
        <strain evidence="2 3">DSM 6368</strain>
    </source>
</reference>
<comment type="caution">
    <text evidence="1">The sequence shown here is derived from an EMBL/GenBank/DDBJ whole genome shotgun (WGS) entry which is preliminary data.</text>
</comment>
<dbReference type="Proteomes" id="UP000198431">
    <property type="component" value="Unassembled WGS sequence"/>
</dbReference>
<dbReference type="RefSeq" id="WP_073396885.1">
    <property type="nucleotide sequence ID" value="NZ_FRBX01000005.1"/>
</dbReference>
<gene>
    <name evidence="1" type="ORF">B0A72_08675</name>
    <name evidence="2" type="ORF">SAMN05444387_3506</name>
</gene>
<evidence type="ECO:0000313" key="3">
    <source>
        <dbReference type="Proteomes" id="UP000184216"/>
    </source>
</evidence>
<name>A0AB36P2Z6_9FLAO</name>
<dbReference type="Proteomes" id="UP000184216">
    <property type="component" value="Unassembled WGS sequence"/>
</dbReference>
<dbReference type="EMBL" id="MUHB01000007">
    <property type="protein sequence ID" value="OXB06066.1"/>
    <property type="molecule type" value="Genomic_DNA"/>
</dbReference>
<keyword evidence="3" id="KW-1185">Reference proteome</keyword>
<proteinExistence type="predicted"/>
<evidence type="ECO:0000313" key="1">
    <source>
        <dbReference type="EMBL" id="OXB06066.1"/>
    </source>
</evidence>